<protein>
    <recommendedName>
        <fullName evidence="4">Transmembrane protein</fullName>
    </recommendedName>
</protein>
<sequence length="113" mass="12705">MFSSSSFYPSLQLFSPFSSFRFFISSLFFLYSPLFFLLPSLAFHLPPLSTSAATISVDLFRRRRILPPPSTSAAAVAFCFTAWFPLKKRKGRHRIATVAFSGHENGSIEGWVS</sequence>
<gene>
    <name evidence="2" type="ORF">CEPIT_LOCUS24789</name>
</gene>
<reference evidence="2" key="1">
    <citation type="submission" date="2022-07" db="EMBL/GenBank/DDBJ databases">
        <authorList>
            <person name="Macas J."/>
            <person name="Novak P."/>
            <person name="Neumann P."/>
        </authorList>
    </citation>
    <scope>NUCLEOTIDE SEQUENCE</scope>
</reference>
<accession>A0AAV0EJH9</accession>
<organism evidence="2 3">
    <name type="scientific">Cuscuta epithymum</name>
    <dbReference type="NCBI Taxonomy" id="186058"/>
    <lineage>
        <taxon>Eukaryota</taxon>
        <taxon>Viridiplantae</taxon>
        <taxon>Streptophyta</taxon>
        <taxon>Embryophyta</taxon>
        <taxon>Tracheophyta</taxon>
        <taxon>Spermatophyta</taxon>
        <taxon>Magnoliopsida</taxon>
        <taxon>eudicotyledons</taxon>
        <taxon>Gunneridae</taxon>
        <taxon>Pentapetalae</taxon>
        <taxon>asterids</taxon>
        <taxon>lamiids</taxon>
        <taxon>Solanales</taxon>
        <taxon>Convolvulaceae</taxon>
        <taxon>Cuscuteae</taxon>
        <taxon>Cuscuta</taxon>
        <taxon>Cuscuta subgen. Cuscuta</taxon>
    </lineage>
</organism>
<keyword evidence="1" id="KW-0812">Transmembrane</keyword>
<keyword evidence="1" id="KW-1133">Transmembrane helix</keyword>
<keyword evidence="1" id="KW-0472">Membrane</keyword>
<comment type="caution">
    <text evidence="2">The sequence shown here is derived from an EMBL/GenBank/DDBJ whole genome shotgun (WGS) entry which is preliminary data.</text>
</comment>
<dbReference type="EMBL" id="CAMAPF010000928">
    <property type="protein sequence ID" value="CAH9122872.1"/>
    <property type="molecule type" value="Genomic_DNA"/>
</dbReference>
<evidence type="ECO:0000313" key="2">
    <source>
        <dbReference type="EMBL" id="CAH9122872.1"/>
    </source>
</evidence>
<dbReference type="AlphaFoldDB" id="A0AAV0EJH9"/>
<name>A0AAV0EJH9_9ASTE</name>
<proteinExistence type="predicted"/>
<evidence type="ECO:0000256" key="1">
    <source>
        <dbReference type="SAM" id="Phobius"/>
    </source>
</evidence>
<feature type="transmembrane region" description="Helical" evidence="1">
    <location>
        <begin position="20"/>
        <end position="45"/>
    </location>
</feature>
<dbReference type="Proteomes" id="UP001152523">
    <property type="component" value="Unassembled WGS sequence"/>
</dbReference>
<evidence type="ECO:0000313" key="3">
    <source>
        <dbReference type="Proteomes" id="UP001152523"/>
    </source>
</evidence>
<feature type="transmembrane region" description="Helical" evidence="1">
    <location>
        <begin position="65"/>
        <end position="86"/>
    </location>
</feature>
<evidence type="ECO:0008006" key="4">
    <source>
        <dbReference type="Google" id="ProtNLM"/>
    </source>
</evidence>
<keyword evidence="3" id="KW-1185">Reference proteome</keyword>